<protein>
    <submittedName>
        <fullName evidence="1">TIGR02594 family protein</fullName>
    </submittedName>
</protein>
<accession>A0ABS2D4T7</accession>
<gene>
    <name evidence="1" type="ORF">ILT43_06045</name>
</gene>
<proteinExistence type="predicted"/>
<sequence>MQADGILGNLTLAELFPDTKLPRKLDDPSLVWFKEAQRLLGTREHPGVGSNPEIIEWVKDMKTLDYKSDDIPWCGLFVGHCISSTLDREPLPTRVLSARAWGAFGIATKPTPGAVMVFWRKTRDSGLGHVGFYAGEDADAYRILGGNQSDSVSLAWVAKSRFIAARWPATVSPPVPVEVTVARREPLSWKEA</sequence>
<evidence type="ECO:0000313" key="1">
    <source>
        <dbReference type="EMBL" id="MBM6575927.1"/>
    </source>
</evidence>
<reference evidence="1 2" key="1">
    <citation type="submission" date="2020-12" db="EMBL/GenBank/DDBJ databases">
        <title>Sphingomonas sp.</title>
        <authorList>
            <person name="Kim M.K."/>
        </authorList>
    </citation>
    <scope>NUCLEOTIDE SEQUENCE [LARGE SCALE GENOMIC DNA]</scope>
    <source>
        <strain evidence="1 2">BT552</strain>
    </source>
</reference>
<keyword evidence="2" id="KW-1185">Reference proteome</keyword>
<dbReference type="NCBIfam" id="TIGR02594">
    <property type="entry name" value="TIGR02594 family protein"/>
    <property type="match status" value="1"/>
</dbReference>
<dbReference type="Proteomes" id="UP000763641">
    <property type="component" value="Unassembled WGS sequence"/>
</dbReference>
<comment type="caution">
    <text evidence="1">The sequence shown here is derived from an EMBL/GenBank/DDBJ whole genome shotgun (WGS) entry which is preliminary data.</text>
</comment>
<organism evidence="1 2">
    <name type="scientific">Sphingomonas longa</name>
    <dbReference type="NCBI Taxonomy" id="2778730"/>
    <lineage>
        <taxon>Bacteria</taxon>
        <taxon>Pseudomonadati</taxon>
        <taxon>Pseudomonadota</taxon>
        <taxon>Alphaproteobacteria</taxon>
        <taxon>Sphingomonadales</taxon>
        <taxon>Sphingomonadaceae</taxon>
        <taxon>Sphingomonas</taxon>
    </lineage>
</organism>
<dbReference type="EMBL" id="JAFEMC010000001">
    <property type="protein sequence ID" value="MBM6575927.1"/>
    <property type="molecule type" value="Genomic_DNA"/>
</dbReference>
<dbReference type="InterPro" id="IPR013423">
    <property type="entry name" value="CHP02594"/>
</dbReference>
<name>A0ABS2D4T7_9SPHN</name>
<evidence type="ECO:0000313" key="2">
    <source>
        <dbReference type="Proteomes" id="UP000763641"/>
    </source>
</evidence>